<evidence type="ECO:0000313" key="4">
    <source>
        <dbReference type="Proteomes" id="UP000190888"/>
    </source>
</evidence>
<organism evidence="3 4">
    <name type="scientific">Sediminibacterium ginsengisoli</name>
    <dbReference type="NCBI Taxonomy" id="413434"/>
    <lineage>
        <taxon>Bacteria</taxon>
        <taxon>Pseudomonadati</taxon>
        <taxon>Bacteroidota</taxon>
        <taxon>Chitinophagia</taxon>
        <taxon>Chitinophagales</taxon>
        <taxon>Chitinophagaceae</taxon>
        <taxon>Sediminibacterium</taxon>
    </lineage>
</organism>
<name>A0A1T4QIJ9_9BACT</name>
<protein>
    <recommendedName>
        <fullName evidence="5">Outer membrane protein beta-barrel domain-containing protein</fullName>
    </recommendedName>
</protein>
<keyword evidence="2" id="KW-0472">Membrane</keyword>
<dbReference type="EMBL" id="FUWH01000008">
    <property type="protein sequence ID" value="SKA03311.1"/>
    <property type="molecule type" value="Genomic_DNA"/>
</dbReference>
<dbReference type="AlphaFoldDB" id="A0A1T4QIJ9"/>
<feature type="region of interest" description="Disordered" evidence="1">
    <location>
        <begin position="143"/>
        <end position="164"/>
    </location>
</feature>
<feature type="compositionally biased region" description="Basic and acidic residues" evidence="1">
    <location>
        <begin position="153"/>
        <end position="164"/>
    </location>
</feature>
<sequence length="473" mass="51122">MPGKSFEEQVREQLADLKMLPDDEVWKQVQASLQKTRKRRWVALSAVLLLFIATGMLWLLPLRSGNNETAAVVPQFKEIVPADMHKKDASKDSAIPAGRQPAVTGPVLSVEIAETYAPGREPDHVYTAAKKVAESKNLPVTSVKENEPIAAKTEPEKSSIAEEKRSAASINAADEVKIPATAPVSSSPAARNLTETISDTKTDSIQPAAATPVTTDTALPATVPVAASATKKKKSSSSWQWGLAAEIGMSGLKNQLSSGGFNPGSAIGPPTQIGPGNGGSAYAQPLQTDALAFSVQLQAAKLIDKKTGFRLSLGYDLYQTNIRAGSKINANLASNSNFTRLGMQDYFYLNTDSFTYRNNYHLVRVGVDVFTTFAAGKRLSIRPEAGAGMGFIVSTNGLHYSAADDVLYKNKSLFRKPQWDVAAGLDIGIGKQPAFWFGPHVQYYLTTLSGEENEPGHLFRGSFRLTYIFPRKR</sequence>
<dbReference type="RefSeq" id="WP_078832070.1">
    <property type="nucleotide sequence ID" value="NZ_FUWH01000008.1"/>
</dbReference>
<evidence type="ECO:0000256" key="2">
    <source>
        <dbReference type="SAM" id="Phobius"/>
    </source>
</evidence>
<proteinExistence type="predicted"/>
<feature type="transmembrane region" description="Helical" evidence="2">
    <location>
        <begin position="41"/>
        <end position="60"/>
    </location>
</feature>
<reference evidence="3 4" key="1">
    <citation type="submission" date="2017-02" db="EMBL/GenBank/DDBJ databases">
        <authorList>
            <person name="Peterson S.W."/>
        </authorList>
    </citation>
    <scope>NUCLEOTIDE SEQUENCE [LARGE SCALE GENOMIC DNA]</scope>
    <source>
        <strain evidence="3 4">DSM 22335</strain>
    </source>
</reference>
<keyword evidence="4" id="KW-1185">Reference proteome</keyword>
<dbReference type="Proteomes" id="UP000190888">
    <property type="component" value="Unassembled WGS sequence"/>
</dbReference>
<accession>A0A1T4QIJ9</accession>
<gene>
    <name evidence="3" type="ORF">SAMN04488132_108144</name>
</gene>
<dbReference type="OrthoDB" id="671870at2"/>
<dbReference type="STRING" id="413434.SAMN04488132_108144"/>
<evidence type="ECO:0008006" key="5">
    <source>
        <dbReference type="Google" id="ProtNLM"/>
    </source>
</evidence>
<evidence type="ECO:0000256" key="1">
    <source>
        <dbReference type="SAM" id="MobiDB-lite"/>
    </source>
</evidence>
<evidence type="ECO:0000313" key="3">
    <source>
        <dbReference type="EMBL" id="SKA03311.1"/>
    </source>
</evidence>
<keyword evidence="2" id="KW-0812">Transmembrane</keyword>
<keyword evidence="2" id="KW-1133">Transmembrane helix</keyword>